<sequence length="220" mass="26114">MEYLFVVQDNLIIPLISSASVLTGTLIGALLNWIINKKITERTIKEQYKLREQSRKYQEEINTQEICKYVNNIRLDIATAIFQSIRTIKDIKNGKNAYNHIIPINKNYPNIISCLIEKYNLNDISYIYQLYGIIEKVNHDVLRSNFYDKNILKQIENDYYNILIKLYGENVDKIIEVDIENIQYKDLYDNDLINKKYKDILQKLDKLCYLENLKNLNEES</sequence>
<keyword evidence="1" id="KW-0472">Membrane</keyword>
<gene>
    <name evidence="2" type="ORF">U732_2304</name>
</gene>
<accession>A0A0C1U2X3</accession>
<dbReference type="EMBL" id="AYSO01000018">
    <property type="protein sequence ID" value="KIE45843.1"/>
    <property type="molecule type" value="Genomic_DNA"/>
</dbReference>
<evidence type="ECO:0000313" key="2">
    <source>
        <dbReference type="EMBL" id="KIE45843.1"/>
    </source>
</evidence>
<dbReference type="Proteomes" id="UP000031366">
    <property type="component" value="Unassembled WGS sequence"/>
</dbReference>
<protein>
    <submittedName>
        <fullName evidence="2">Uncharacterized protein</fullName>
    </submittedName>
</protein>
<keyword evidence="1" id="KW-0812">Transmembrane</keyword>
<reference evidence="2 3" key="1">
    <citation type="journal article" date="2015" name="Infect. Genet. Evol.">
        <title>Genomic sequences of six botulinum neurotoxin-producing strains representing three clostridial species illustrate the mobility and diversity of botulinum neurotoxin genes.</title>
        <authorList>
            <person name="Smith T.J."/>
            <person name="Hill K.K."/>
            <person name="Xie G."/>
            <person name="Foley B.T."/>
            <person name="Williamson C.H."/>
            <person name="Foster J.T."/>
            <person name="Johnson S.L."/>
            <person name="Chertkov O."/>
            <person name="Teshima H."/>
            <person name="Gibbons H.S."/>
            <person name="Johnsky L.A."/>
            <person name="Karavis M.A."/>
            <person name="Smith L.A."/>
        </authorList>
    </citation>
    <scope>NUCLEOTIDE SEQUENCE [LARGE SCALE GENOMIC DNA]</scope>
    <source>
        <strain evidence="2 3">CDC 2741</strain>
    </source>
</reference>
<keyword evidence="3" id="KW-1185">Reference proteome</keyword>
<comment type="caution">
    <text evidence="2">The sequence shown here is derived from an EMBL/GenBank/DDBJ whole genome shotgun (WGS) entry which is preliminary data.</text>
</comment>
<proteinExistence type="predicted"/>
<dbReference type="STRING" id="29341.RSJ17_01945"/>
<name>A0A0C1U2X3_9CLOT</name>
<dbReference type="RefSeq" id="WP_039634575.1">
    <property type="nucleotide sequence ID" value="NZ_AYSO01000018.1"/>
</dbReference>
<organism evidence="2 3">
    <name type="scientific">Clostridium argentinense CDC 2741</name>
    <dbReference type="NCBI Taxonomy" id="1418104"/>
    <lineage>
        <taxon>Bacteria</taxon>
        <taxon>Bacillati</taxon>
        <taxon>Bacillota</taxon>
        <taxon>Clostridia</taxon>
        <taxon>Eubacteriales</taxon>
        <taxon>Clostridiaceae</taxon>
        <taxon>Clostridium</taxon>
    </lineage>
</organism>
<dbReference type="AlphaFoldDB" id="A0A0C1U2X3"/>
<dbReference type="OrthoDB" id="1932570at2"/>
<evidence type="ECO:0000313" key="3">
    <source>
        <dbReference type="Proteomes" id="UP000031366"/>
    </source>
</evidence>
<evidence type="ECO:0000256" key="1">
    <source>
        <dbReference type="SAM" id="Phobius"/>
    </source>
</evidence>
<keyword evidence="1" id="KW-1133">Transmembrane helix</keyword>
<feature type="transmembrane region" description="Helical" evidence="1">
    <location>
        <begin position="12"/>
        <end position="35"/>
    </location>
</feature>